<feature type="transmembrane region" description="Helical" evidence="1">
    <location>
        <begin position="70"/>
        <end position="88"/>
    </location>
</feature>
<feature type="transmembrane region" description="Helical" evidence="1">
    <location>
        <begin position="118"/>
        <end position="136"/>
    </location>
</feature>
<dbReference type="Proteomes" id="UP000201838">
    <property type="component" value="Unassembled WGS sequence"/>
</dbReference>
<dbReference type="InterPro" id="IPR000620">
    <property type="entry name" value="EamA_dom"/>
</dbReference>
<dbReference type="GO" id="GO:0016020">
    <property type="term" value="C:membrane"/>
    <property type="evidence" value="ECO:0007669"/>
    <property type="project" value="InterPro"/>
</dbReference>
<feature type="transmembrane region" description="Helical" evidence="1">
    <location>
        <begin position="199"/>
        <end position="218"/>
    </location>
</feature>
<feature type="transmembrane region" description="Helical" evidence="1">
    <location>
        <begin position="94"/>
        <end position="111"/>
    </location>
</feature>
<keyword evidence="4" id="KW-1185">Reference proteome</keyword>
<keyword evidence="1" id="KW-1133">Transmembrane helix</keyword>
<dbReference type="AlphaFoldDB" id="A0A238IWS7"/>
<evidence type="ECO:0000313" key="4">
    <source>
        <dbReference type="Proteomes" id="UP000201838"/>
    </source>
</evidence>
<keyword evidence="1" id="KW-0812">Transmembrane</keyword>
<dbReference type="EMBL" id="FXXQ01000002">
    <property type="protein sequence ID" value="SMX22939.1"/>
    <property type="molecule type" value="Genomic_DNA"/>
</dbReference>
<dbReference type="SUPFAM" id="SSF103481">
    <property type="entry name" value="Multidrug resistance efflux transporter EmrE"/>
    <property type="match status" value="2"/>
</dbReference>
<keyword evidence="1" id="KW-0472">Membrane</keyword>
<feature type="transmembrane region" description="Helical" evidence="1">
    <location>
        <begin position="230"/>
        <end position="250"/>
    </location>
</feature>
<evidence type="ECO:0000313" key="3">
    <source>
        <dbReference type="EMBL" id="SMX22939.1"/>
    </source>
</evidence>
<feature type="domain" description="EamA" evidence="2">
    <location>
        <begin position="144"/>
        <end position="270"/>
    </location>
</feature>
<protein>
    <submittedName>
        <fullName evidence="3">Riboflavin transporter</fullName>
    </submittedName>
</protein>
<dbReference type="PANTHER" id="PTHR22911:SF103">
    <property type="entry name" value="BLR2811 PROTEIN"/>
    <property type="match status" value="1"/>
</dbReference>
<dbReference type="InterPro" id="IPR037185">
    <property type="entry name" value="EmrE-like"/>
</dbReference>
<sequence>MQGILLIILTMFLFSVLDAMAKEVAHRTDTVMAIWARYAGQTVAVTFLVAPRIRKVLKTGYPKLQLLRSVLLLIATTCFFFGFVTIGLANAAAIMSLNPVLITLGAALILGERFGPRRALGVAVALIGALIIIRPGTEVFSAAAFLPLCAAVAYSGYALATRFVGRDEDAWTSLFYTAAFGAIILSLIVPFFWVRPDPLAAFLMMILGGVGALGHFCLIRAYMAAEASAIAPFSYVGLLFAIFWGMIIFAEYPDGFTYLGALLIAVAGIYVWYRETQVVQDPTPSPAP</sequence>
<dbReference type="RefSeq" id="WP_245813668.1">
    <property type="nucleotide sequence ID" value="NZ_FXXQ01000002.1"/>
</dbReference>
<evidence type="ECO:0000256" key="1">
    <source>
        <dbReference type="SAM" id="Phobius"/>
    </source>
</evidence>
<proteinExistence type="predicted"/>
<feature type="transmembrane region" description="Helical" evidence="1">
    <location>
        <begin position="142"/>
        <end position="161"/>
    </location>
</feature>
<feature type="transmembrane region" description="Helical" evidence="1">
    <location>
        <begin position="31"/>
        <end position="50"/>
    </location>
</feature>
<feature type="domain" description="EamA" evidence="2">
    <location>
        <begin position="2"/>
        <end position="133"/>
    </location>
</feature>
<gene>
    <name evidence="3" type="primary">ribN_3</name>
    <name evidence="3" type="ORF">BOA8489_01038</name>
</gene>
<reference evidence="3 4" key="1">
    <citation type="submission" date="2017-05" db="EMBL/GenBank/DDBJ databases">
        <authorList>
            <person name="Song R."/>
            <person name="Chenine A.L."/>
            <person name="Ruprecht R.M."/>
        </authorList>
    </citation>
    <scope>NUCLEOTIDE SEQUENCE [LARGE SCALE GENOMIC DNA]</scope>
    <source>
        <strain evidence="3 4">CECT 8489</strain>
    </source>
</reference>
<feature type="transmembrane region" description="Helical" evidence="1">
    <location>
        <begin position="173"/>
        <end position="193"/>
    </location>
</feature>
<organism evidence="3 4">
    <name type="scientific">Boseongicola aestuarii</name>
    <dbReference type="NCBI Taxonomy" id="1470561"/>
    <lineage>
        <taxon>Bacteria</taxon>
        <taxon>Pseudomonadati</taxon>
        <taxon>Pseudomonadota</taxon>
        <taxon>Alphaproteobacteria</taxon>
        <taxon>Rhodobacterales</taxon>
        <taxon>Paracoccaceae</taxon>
        <taxon>Boseongicola</taxon>
    </lineage>
</organism>
<feature type="transmembrane region" description="Helical" evidence="1">
    <location>
        <begin position="256"/>
        <end position="273"/>
    </location>
</feature>
<name>A0A238IWS7_9RHOB</name>
<accession>A0A238IWS7</accession>
<dbReference type="Pfam" id="PF00892">
    <property type="entry name" value="EamA"/>
    <property type="match status" value="2"/>
</dbReference>
<dbReference type="PANTHER" id="PTHR22911">
    <property type="entry name" value="ACYL-MALONYL CONDENSING ENZYME-RELATED"/>
    <property type="match status" value="1"/>
</dbReference>
<evidence type="ECO:0000259" key="2">
    <source>
        <dbReference type="Pfam" id="PF00892"/>
    </source>
</evidence>